<dbReference type="CDD" id="cd16936">
    <property type="entry name" value="HATPase_RsbW-like"/>
    <property type="match status" value="1"/>
</dbReference>
<evidence type="ECO:0000259" key="2">
    <source>
        <dbReference type="Pfam" id="PF13581"/>
    </source>
</evidence>
<dbReference type="InterPro" id="IPR050267">
    <property type="entry name" value="Anti-sigma-factor_SerPK"/>
</dbReference>
<dbReference type="SUPFAM" id="SSF55874">
    <property type="entry name" value="ATPase domain of HSP90 chaperone/DNA topoisomerase II/histidine kinase"/>
    <property type="match status" value="1"/>
</dbReference>
<dbReference type="Pfam" id="PF13581">
    <property type="entry name" value="HATPase_c_2"/>
    <property type="match status" value="1"/>
</dbReference>
<dbReference type="InterPro" id="IPR003594">
    <property type="entry name" value="HATPase_dom"/>
</dbReference>
<organism evidence="3 4">
    <name type="scientific">Streptomyces similanensis</name>
    <dbReference type="NCBI Taxonomy" id="1274988"/>
    <lineage>
        <taxon>Bacteria</taxon>
        <taxon>Bacillati</taxon>
        <taxon>Actinomycetota</taxon>
        <taxon>Actinomycetes</taxon>
        <taxon>Kitasatosporales</taxon>
        <taxon>Streptomycetaceae</taxon>
        <taxon>Streptomyces</taxon>
    </lineage>
</organism>
<dbReference type="EMBL" id="BAABKC010000053">
    <property type="protein sequence ID" value="GAA5061214.1"/>
    <property type="molecule type" value="Genomic_DNA"/>
</dbReference>
<keyword evidence="1" id="KW-0723">Serine/threonine-protein kinase</keyword>
<protein>
    <recommendedName>
        <fullName evidence="2">Histidine kinase/HSP90-like ATPase domain-containing protein</fullName>
    </recommendedName>
</protein>
<sequence length="191" mass="20632">MRPSPAPDQETCQRLWPGGRHHVTAHMHPEENDVVDAVETVTLRKPSMSPTPNAVATAARQRSPLPRDFEVAIAPDRSRLAQVRCIAAAYLRYCSVPESLADDVVLVVSELVANAVEHGQGTVGLRLRHTLEEARVEVTDGSPAPARLRAASPEDEHGRGLLLVSVLASAWGVSDDGRTTWATFRVAAGRP</sequence>
<name>A0ABP9KLG5_9ACTN</name>
<reference evidence="4" key="1">
    <citation type="journal article" date="2019" name="Int. J. Syst. Evol. Microbiol.">
        <title>The Global Catalogue of Microorganisms (GCM) 10K type strain sequencing project: providing services to taxonomists for standard genome sequencing and annotation.</title>
        <authorList>
            <consortium name="The Broad Institute Genomics Platform"/>
            <consortium name="The Broad Institute Genome Sequencing Center for Infectious Disease"/>
            <person name="Wu L."/>
            <person name="Ma J."/>
        </authorList>
    </citation>
    <scope>NUCLEOTIDE SEQUENCE [LARGE SCALE GENOMIC DNA]</scope>
    <source>
        <strain evidence="4">JCM 18410</strain>
    </source>
</reference>
<evidence type="ECO:0000313" key="3">
    <source>
        <dbReference type="EMBL" id="GAA5061214.1"/>
    </source>
</evidence>
<dbReference type="Gene3D" id="3.30.565.10">
    <property type="entry name" value="Histidine kinase-like ATPase, C-terminal domain"/>
    <property type="match status" value="1"/>
</dbReference>
<proteinExistence type="predicted"/>
<keyword evidence="1" id="KW-0418">Kinase</keyword>
<keyword evidence="4" id="KW-1185">Reference proteome</keyword>
<dbReference type="PANTHER" id="PTHR35526:SF3">
    <property type="entry name" value="ANTI-SIGMA-F FACTOR RSBW"/>
    <property type="match status" value="1"/>
</dbReference>
<accession>A0ABP9KLG5</accession>
<evidence type="ECO:0000313" key="4">
    <source>
        <dbReference type="Proteomes" id="UP001500124"/>
    </source>
</evidence>
<evidence type="ECO:0000256" key="1">
    <source>
        <dbReference type="ARBA" id="ARBA00022527"/>
    </source>
</evidence>
<dbReference type="InterPro" id="IPR036890">
    <property type="entry name" value="HATPase_C_sf"/>
</dbReference>
<feature type="domain" description="Histidine kinase/HSP90-like ATPase" evidence="2">
    <location>
        <begin position="75"/>
        <end position="183"/>
    </location>
</feature>
<dbReference type="Proteomes" id="UP001500124">
    <property type="component" value="Unassembled WGS sequence"/>
</dbReference>
<dbReference type="PANTHER" id="PTHR35526">
    <property type="entry name" value="ANTI-SIGMA-F FACTOR RSBW-RELATED"/>
    <property type="match status" value="1"/>
</dbReference>
<keyword evidence="1" id="KW-0808">Transferase</keyword>
<gene>
    <name evidence="3" type="ORF">GCM10023336_38510</name>
</gene>
<comment type="caution">
    <text evidence="3">The sequence shown here is derived from an EMBL/GenBank/DDBJ whole genome shotgun (WGS) entry which is preliminary data.</text>
</comment>